<dbReference type="InterPro" id="IPR022698">
    <property type="entry name" value="OrsD"/>
</dbReference>
<organism evidence="2 3">
    <name type="scientific">Trichoderma gamsii</name>
    <dbReference type="NCBI Taxonomy" id="398673"/>
    <lineage>
        <taxon>Eukaryota</taxon>
        <taxon>Fungi</taxon>
        <taxon>Dikarya</taxon>
        <taxon>Ascomycota</taxon>
        <taxon>Pezizomycotina</taxon>
        <taxon>Sordariomycetes</taxon>
        <taxon>Hypocreomycetidae</taxon>
        <taxon>Hypocreales</taxon>
        <taxon>Hypocreaceae</taxon>
        <taxon>Trichoderma</taxon>
    </lineage>
</organism>
<dbReference type="RefSeq" id="XP_018657191.1">
    <property type="nucleotide sequence ID" value="XM_018809588.1"/>
</dbReference>
<dbReference type="EMBL" id="JPDN02000064">
    <property type="protein sequence ID" value="PON20626.1"/>
    <property type="molecule type" value="Genomic_DNA"/>
</dbReference>
<evidence type="ECO:0000313" key="2">
    <source>
        <dbReference type="EMBL" id="PON20626.1"/>
    </source>
</evidence>
<reference evidence="2 3" key="1">
    <citation type="journal article" date="2016" name="Genome Announc.">
        <title>Draft Whole-Genome Sequence of Trichoderma gamsii T6085, a Promising Biocontrol Agent of Fusarium Head Blight on Wheat.</title>
        <authorList>
            <person name="Baroncelli R."/>
            <person name="Zapparata A."/>
            <person name="Piaggeschi G."/>
            <person name="Sarrocco S."/>
            <person name="Vannacci G."/>
        </authorList>
    </citation>
    <scope>NUCLEOTIDE SEQUENCE [LARGE SCALE GENOMIC DNA]</scope>
    <source>
        <strain evidence="2 3">T6085</strain>
    </source>
</reference>
<dbReference type="AlphaFoldDB" id="A0A2P4Z8M7"/>
<evidence type="ECO:0000313" key="3">
    <source>
        <dbReference type="Proteomes" id="UP000054821"/>
    </source>
</evidence>
<feature type="domain" description="C2H2-type" evidence="1">
    <location>
        <begin position="16"/>
        <end position="37"/>
    </location>
</feature>
<dbReference type="Pfam" id="PF12013">
    <property type="entry name" value="OrsD"/>
    <property type="match status" value="1"/>
</dbReference>
<dbReference type="Proteomes" id="UP000054821">
    <property type="component" value="Unassembled WGS sequence"/>
</dbReference>
<dbReference type="PROSITE" id="PS00028">
    <property type="entry name" value="ZINC_FINGER_C2H2_1"/>
    <property type="match status" value="1"/>
</dbReference>
<dbReference type="GeneID" id="29989671"/>
<evidence type="ECO:0000259" key="1">
    <source>
        <dbReference type="PROSITE" id="PS00028"/>
    </source>
</evidence>
<accession>A0A2P4Z8M7</accession>
<proteinExistence type="predicted"/>
<protein>
    <recommendedName>
        <fullName evidence="1">C2H2-type domain-containing protein</fullName>
    </recommendedName>
</protein>
<dbReference type="InterPro" id="IPR013087">
    <property type="entry name" value="Znf_C2H2_type"/>
</dbReference>
<comment type="caution">
    <text evidence="2">The sequence shown here is derived from an EMBL/GenBank/DDBJ whole genome shotgun (WGS) entry which is preliminary data.</text>
</comment>
<keyword evidence="3" id="KW-1185">Reference proteome</keyword>
<gene>
    <name evidence="2" type="ORF">TGAM01_v210500</name>
</gene>
<name>A0A2P4Z8M7_9HYPO</name>
<sequence>MDKLIQINGTYNLVICLECKRALTPGNGAIDHLRNKHQASGTILQSIKDCLALGQANDPKTIQLPENGGPRQPVIPVEDGFKCRACPFITTSEKIANTHWRSAAHKLEGRRYPQVRVQSWMSGKFARYWTVGSTGYDPAIDIDARDKAGNERSLSMLERNLRTGVKRMHESNEQWQRAGQAQRGADYDNEFVKDMRWVEFTEGKDRAAIAAATRWVNAKAMNESAQEAQQEAAEQTTRLTMLCDSVKREIKRCEPRIYAVPKPIRQRLHGIEEGKSNPIPFKMSDDPDTLRKYGIVCQRYICFCWRAYRLGSEEVANKLGMRFTDEQWGLLCDMNHALRGIDDGESHSSEG</sequence>